<dbReference type="AlphaFoldDB" id="A0A240EJ04"/>
<accession>A0A240EJ04</accession>
<proteinExistence type="predicted"/>
<keyword evidence="1" id="KW-1005">Bacterial flagellum biogenesis</keyword>
<evidence type="ECO:0000313" key="3">
    <source>
        <dbReference type="EMBL" id="SNX48668.1"/>
    </source>
</evidence>
<gene>
    <name evidence="3" type="ORF">VTH8203_02289</name>
</gene>
<sequence length="198" mass="21418">MLDSNALALITQLPSQGPLTVKQQCEIKPGIENIASTEADVSVVASSLHSTSPAQAQTMSFETLMVESSQRAGLATFSGQLSVPAHTQTSQHVANFYLDNHALAQMKHDNSGAGLLAASQQFEALFLQQMLTRMRSASEAMSDENNPLSMKSDGMFQGMLDAQLAQRISRQSSFGLAEMIFKQLSSQVPNRPLDKESK</sequence>
<dbReference type="Pfam" id="PF10135">
    <property type="entry name" value="Rod-binding"/>
    <property type="match status" value="1"/>
</dbReference>
<evidence type="ECO:0000256" key="1">
    <source>
        <dbReference type="ARBA" id="ARBA00022795"/>
    </source>
</evidence>
<dbReference type="EMBL" id="OANU01000031">
    <property type="protein sequence ID" value="SNX48668.1"/>
    <property type="molecule type" value="Genomic_DNA"/>
</dbReference>
<dbReference type="GO" id="GO:0044781">
    <property type="term" value="P:bacterial-type flagellum organization"/>
    <property type="evidence" value="ECO:0007669"/>
    <property type="project" value="UniProtKB-KW"/>
</dbReference>
<dbReference type="GO" id="GO:0016787">
    <property type="term" value="F:hydrolase activity"/>
    <property type="evidence" value="ECO:0007669"/>
    <property type="project" value="UniProtKB-KW"/>
</dbReference>
<feature type="domain" description="Flagellar protein FlgJ N-terminal" evidence="2">
    <location>
        <begin position="134"/>
        <end position="183"/>
    </location>
</feature>
<evidence type="ECO:0000313" key="4">
    <source>
        <dbReference type="Proteomes" id="UP000219336"/>
    </source>
</evidence>
<name>A0A240EJ04_9VIBR</name>
<keyword evidence="3" id="KW-0378">Hydrolase</keyword>
<dbReference type="RefSeq" id="WP_096993818.1">
    <property type="nucleotide sequence ID" value="NZ_JBHSII010000001.1"/>
</dbReference>
<reference evidence="4" key="1">
    <citation type="submission" date="2016-06" db="EMBL/GenBank/DDBJ databases">
        <authorList>
            <person name="Rodrigo-Torres L."/>
            <person name="Arahal R.D."/>
            <person name="Lucena T."/>
        </authorList>
    </citation>
    <scope>NUCLEOTIDE SEQUENCE [LARGE SCALE GENOMIC DNA]</scope>
    <source>
        <strain evidence="4">CECT8203</strain>
    </source>
</reference>
<keyword evidence="4" id="KW-1185">Reference proteome</keyword>
<organism evidence="3 4">
    <name type="scientific">Vibrio thalassae</name>
    <dbReference type="NCBI Taxonomy" id="1243014"/>
    <lineage>
        <taxon>Bacteria</taxon>
        <taxon>Pseudomonadati</taxon>
        <taxon>Pseudomonadota</taxon>
        <taxon>Gammaproteobacteria</taxon>
        <taxon>Vibrionales</taxon>
        <taxon>Vibrionaceae</taxon>
        <taxon>Vibrio</taxon>
    </lineage>
</organism>
<dbReference type="InterPro" id="IPR019301">
    <property type="entry name" value="Flagellar_prot_FlgJ_N"/>
</dbReference>
<dbReference type="OrthoDB" id="8481704at2"/>
<evidence type="ECO:0000259" key="2">
    <source>
        <dbReference type="Pfam" id="PF10135"/>
    </source>
</evidence>
<protein>
    <submittedName>
        <fullName evidence="3">Peptidoglycan hydrolase</fullName>
    </submittedName>
</protein>
<dbReference type="Proteomes" id="UP000219336">
    <property type="component" value="Unassembled WGS sequence"/>
</dbReference>